<comment type="caution">
    <text evidence="5">The sequence shown here is derived from an EMBL/GenBank/DDBJ whole genome shotgun (WGS) entry which is preliminary data.</text>
</comment>
<evidence type="ECO:0000256" key="1">
    <source>
        <dbReference type="ARBA" id="ARBA00023015"/>
    </source>
</evidence>
<dbReference type="InterPro" id="IPR036390">
    <property type="entry name" value="WH_DNA-bd_sf"/>
</dbReference>
<dbReference type="InterPro" id="IPR000835">
    <property type="entry name" value="HTH_MarR-typ"/>
</dbReference>
<dbReference type="GO" id="GO:0003677">
    <property type="term" value="F:DNA binding"/>
    <property type="evidence" value="ECO:0007669"/>
    <property type="project" value="UniProtKB-KW"/>
</dbReference>
<name>A0A512AJA0_9SPHN</name>
<accession>A0A512AJA0</accession>
<evidence type="ECO:0000313" key="5">
    <source>
        <dbReference type="EMBL" id="GEN99753.1"/>
    </source>
</evidence>
<protein>
    <recommendedName>
        <fullName evidence="4">HTH marR-type domain-containing protein</fullName>
    </recommendedName>
</protein>
<dbReference type="PROSITE" id="PS01117">
    <property type="entry name" value="HTH_MARR_1"/>
    <property type="match status" value="1"/>
</dbReference>
<dbReference type="Pfam" id="PF13463">
    <property type="entry name" value="HTH_27"/>
    <property type="match status" value="1"/>
</dbReference>
<dbReference type="InterPro" id="IPR036388">
    <property type="entry name" value="WH-like_DNA-bd_sf"/>
</dbReference>
<dbReference type="AlphaFoldDB" id="A0A512AJA0"/>
<keyword evidence="2" id="KW-0238">DNA-binding</keyword>
<evidence type="ECO:0000256" key="3">
    <source>
        <dbReference type="ARBA" id="ARBA00023163"/>
    </source>
</evidence>
<dbReference type="Gene3D" id="1.10.10.10">
    <property type="entry name" value="Winged helix-like DNA-binding domain superfamily/Winged helix DNA-binding domain"/>
    <property type="match status" value="1"/>
</dbReference>
<keyword evidence="3" id="KW-0804">Transcription</keyword>
<dbReference type="InterPro" id="IPR023187">
    <property type="entry name" value="Tscrpt_reg_MarR-type_CS"/>
</dbReference>
<dbReference type="SUPFAM" id="SSF46785">
    <property type="entry name" value="Winged helix' DNA-binding domain"/>
    <property type="match status" value="1"/>
</dbReference>
<evidence type="ECO:0000313" key="6">
    <source>
        <dbReference type="Proteomes" id="UP000321464"/>
    </source>
</evidence>
<sequence>MSGRLIRRHDRGRRRAALRRANPAVHAEAIAAQDPAADVRRAAVPEMTSSLAAGLHAASARITPEALLCFARETYAIRRRRDRHLPGDLFGEPTWDILLDLYVATREDRPVPTTSACIGANVPPTTALRWLRILEARGLVEREEDGRDGRRTFVRLSARGLAAMDDWLHVALAMLDHSVGAILRRTMPPLAEAAE</sequence>
<feature type="domain" description="HTH marR-type" evidence="4">
    <location>
        <begin position="95"/>
        <end position="160"/>
    </location>
</feature>
<dbReference type="RefSeq" id="WP_246135101.1">
    <property type="nucleotide sequence ID" value="NZ_BJYR01000011.1"/>
</dbReference>
<dbReference type="GO" id="GO:0003700">
    <property type="term" value="F:DNA-binding transcription factor activity"/>
    <property type="evidence" value="ECO:0007669"/>
    <property type="project" value="InterPro"/>
</dbReference>
<proteinExistence type="predicted"/>
<dbReference type="EMBL" id="BJYR01000011">
    <property type="protein sequence ID" value="GEN99753.1"/>
    <property type="molecule type" value="Genomic_DNA"/>
</dbReference>
<reference evidence="5 6" key="1">
    <citation type="submission" date="2019-07" db="EMBL/GenBank/DDBJ databases">
        <title>Whole genome shotgun sequence of Novosphingobium sediminis NBRC 106119.</title>
        <authorList>
            <person name="Hosoyama A."/>
            <person name="Uohara A."/>
            <person name="Ohji S."/>
            <person name="Ichikawa N."/>
        </authorList>
    </citation>
    <scope>NUCLEOTIDE SEQUENCE [LARGE SCALE GENOMIC DNA]</scope>
    <source>
        <strain evidence="5 6">NBRC 106119</strain>
    </source>
</reference>
<keyword evidence="6" id="KW-1185">Reference proteome</keyword>
<evidence type="ECO:0000256" key="2">
    <source>
        <dbReference type="ARBA" id="ARBA00023125"/>
    </source>
</evidence>
<evidence type="ECO:0000259" key="4">
    <source>
        <dbReference type="Pfam" id="PF13463"/>
    </source>
</evidence>
<keyword evidence="1" id="KW-0805">Transcription regulation</keyword>
<gene>
    <name evidence="5" type="ORF">NSE01_15860</name>
</gene>
<organism evidence="5 6">
    <name type="scientific">Novosphingobium sediminis</name>
    <dbReference type="NCBI Taxonomy" id="707214"/>
    <lineage>
        <taxon>Bacteria</taxon>
        <taxon>Pseudomonadati</taxon>
        <taxon>Pseudomonadota</taxon>
        <taxon>Alphaproteobacteria</taxon>
        <taxon>Sphingomonadales</taxon>
        <taxon>Sphingomonadaceae</taxon>
        <taxon>Novosphingobium</taxon>
    </lineage>
</organism>
<dbReference type="Proteomes" id="UP000321464">
    <property type="component" value="Unassembled WGS sequence"/>
</dbReference>